<keyword evidence="2" id="KW-1185">Reference proteome</keyword>
<dbReference type="eggNOG" id="COG0727">
    <property type="taxonomic scope" value="Bacteria"/>
</dbReference>
<dbReference type="RefSeq" id="WP_014435619.1">
    <property type="nucleotide sequence ID" value="NC_017080.1"/>
</dbReference>
<dbReference type="STRING" id="1142394.PSMK_02400"/>
<gene>
    <name evidence="1" type="ordered locus">PSMK_02400</name>
</gene>
<sequence>MSHDAHSPWHAWHAAAATPAVDAAIRSLYAGLDAAVAERGPTCWQSGKCCHFHDFGHRLYVTALEIAWFLSRVPPPPEPAGLALPQLGRTRAGDCPWQVGEACTAHGVRPLGCRVFFCQHGTQRWQHELYERYLSELKALHAAHGIAYRYLEWVAGLEEARGVPAGTPAGRPG</sequence>
<dbReference type="AlphaFoldDB" id="I0IAW1"/>
<protein>
    <recommendedName>
        <fullName evidence="3">YkgJ family cysteine cluster protein</fullName>
    </recommendedName>
</protein>
<dbReference type="KEGG" id="phm:PSMK_02400"/>
<organism evidence="1 2">
    <name type="scientific">Phycisphaera mikurensis (strain NBRC 102666 / KCTC 22515 / FYK2301M01)</name>
    <dbReference type="NCBI Taxonomy" id="1142394"/>
    <lineage>
        <taxon>Bacteria</taxon>
        <taxon>Pseudomonadati</taxon>
        <taxon>Planctomycetota</taxon>
        <taxon>Phycisphaerae</taxon>
        <taxon>Phycisphaerales</taxon>
        <taxon>Phycisphaeraceae</taxon>
        <taxon>Phycisphaera</taxon>
    </lineage>
</organism>
<dbReference type="Proteomes" id="UP000007881">
    <property type="component" value="Chromosome"/>
</dbReference>
<reference evidence="1 2" key="1">
    <citation type="submission" date="2012-02" db="EMBL/GenBank/DDBJ databases">
        <title>Complete genome sequence of Phycisphaera mikurensis NBRC 102666.</title>
        <authorList>
            <person name="Ankai A."/>
            <person name="Hosoyama A."/>
            <person name="Terui Y."/>
            <person name="Sekine M."/>
            <person name="Fukai R."/>
            <person name="Kato Y."/>
            <person name="Nakamura S."/>
            <person name="Yamada-Narita S."/>
            <person name="Kawakoshi A."/>
            <person name="Fukunaga Y."/>
            <person name="Yamazaki S."/>
            <person name="Fujita N."/>
        </authorList>
    </citation>
    <scope>NUCLEOTIDE SEQUENCE [LARGE SCALE GENOMIC DNA]</scope>
    <source>
        <strain evidence="2">NBRC 102666 / KCTC 22515 / FYK2301M01</strain>
    </source>
</reference>
<evidence type="ECO:0008006" key="3">
    <source>
        <dbReference type="Google" id="ProtNLM"/>
    </source>
</evidence>
<dbReference type="OrthoDB" id="277831at2"/>
<evidence type="ECO:0000313" key="2">
    <source>
        <dbReference type="Proteomes" id="UP000007881"/>
    </source>
</evidence>
<name>I0IAW1_PHYMF</name>
<dbReference type="HOGENOM" id="CLU_1546205_0_0_0"/>
<evidence type="ECO:0000313" key="1">
    <source>
        <dbReference type="EMBL" id="BAM02399.1"/>
    </source>
</evidence>
<dbReference type="EMBL" id="AP012338">
    <property type="protein sequence ID" value="BAM02399.1"/>
    <property type="molecule type" value="Genomic_DNA"/>
</dbReference>
<proteinExistence type="predicted"/>
<accession>I0IAW1</accession>